<feature type="compositionally biased region" description="Polar residues" evidence="1">
    <location>
        <begin position="22"/>
        <end position="36"/>
    </location>
</feature>
<dbReference type="Proteomes" id="UP000826271">
    <property type="component" value="Unassembled WGS sequence"/>
</dbReference>
<feature type="region of interest" description="Disordered" evidence="1">
    <location>
        <begin position="98"/>
        <end position="120"/>
    </location>
</feature>
<dbReference type="PANTHER" id="PTHR31923">
    <property type="entry name" value="BSD DOMAIN-CONTAINING PROTEIN"/>
    <property type="match status" value="1"/>
</dbReference>
<evidence type="ECO:0000313" key="4">
    <source>
        <dbReference type="Proteomes" id="UP000826271"/>
    </source>
</evidence>
<feature type="domain" description="BSD" evidence="2">
    <location>
        <begin position="150"/>
        <end position="201"/>
    </location>
</feature>
<reference evidence="3" key="1">
    <citation type="submission" date="2019-10" db="EMBL/GenBank/DDBJ databases">
        <authorList>
            <person name="Zhang R."/>
            <person name="Pan Y."/>
            <person name="Wang J."/>
            <person name="Ma R."/>
            <person name="Yu S."/>
        </authorList>
    </citation>
    <scope>NUCLEOTIDE SEQUENCE</scope>
    <source>
        <strain evidence="3">LA-IB0</strain>
        <tissue evidence="3">Leaf</tissue>
    </source>
</reference>
<feature type="region of interest" description="Disordered" evidence="1">
    <location>
        <begin position="1"/>
        <end position="40"/>
    </location>
</feature>
<evidence type="ECO:0000259" key="2">
    <source>
        <dbReference type="SMART" id="SM00751"/>
    </source>
</evidence>
<gene>
    <name evidence="3" type="ORF">BUALT_Bualt12G0092600</name>
</gene>
<evidence type="ECO:0000256" key="1">
    <source>
        <dbReference type="SAM" id="MobiDB-lite"/>
    </source>
</evidence>
<evidence type="ECO:0000313" key="3">
    <source>
        <dbReference type="EMBL" id="KAG8372688.1"/>
    </source>
</evidence>
<keyword evidence="4" id="KW-1185">Reference proteome</keyword>
<feature type="compositionally biased region" description="Acidic residues" evidence="1">
    <location>
        <begin position="100"/>
        <end position="120"/>
    </location>
</feature>
<comment type="caution">
    <text evidence="3">The sequence shown here is derived from an EMBL/GenBank/DDBJ whole genome shotgun (WGS) entry which is preliminary data.</text>
</comment>
<dbReference type="SUPFAM" id="SSF140383">
    <property type="entry name" value="BSD domain-like"/>
    <property type="match status" value="1"/>
</dbReference>
<organism evidence="3 4">
    <name type="scientific">Buddleja alternifolia</name>
    <dbReference type="NCBI Taxonomy" id="168488"/>
    <lineage>
        <taxon>Eukaryota</taxon>
        <taxon>Viridiplantae</taxon>
        <taxon>Streptophyta</taxon>
        <taxon>Embryophyta</taxon>
        <taxon>Tracheophyta</taxon>
        <taxon>Spermatophyta</taxon>
        <taxon>Magnoliopsida</taxon>
        <taxon>eudicotyledons</taxon>
        <taxon>Gunneridae</taxon>
        <taxon>Pentapetalae</taxon>
        <taxon>asterids</taxon>
        <taxon>lamiids</taxon>
        <taxon>Lamiales</taxon>
        <taxon>Scrophulariaceae</taxon>
        <taxon>Buddlejeae</taxon>
        <taxon>Buddleja</taxon>
    </lineage>
</organism>
<feature type="compositionally biased region" description="Basic and acidic residues" evidence="1">
    <location>
        <begin position="284"/>
        <end position="302"/>
    </location>
</feature>
<feature type="compositionally biased region" description="Basic and acidic residues" evidence="1">
    <location>
        <begin position="346"/>
        <end position="362"/>
    </location>
</feature>
<dbReference type="EMBL" id="WHWC01000012">
    <property type="protein sequence ID" value="KAG8372688.1"/>
    <property type="molecule type" value="Genomic_DNA"/>
</dbReference>
<protein>
    <recommendedName>
        <fullName evidence="2">BSD domain-containing protein</fullName>
    </recommendedName>
</protein>
<feature type="region of interest" description="Disordered" evidence="1">
    <location>
        <begin position="251"/>
        <end position="385"/>
    </location>
</feature>
<feature type="compositionally biased region" description="Acidic residues" evidence="1">
    <location>
        <begin position="363"/>
        <end position="379"/>
    </location>
</feature>
<sequence length="385" mass="42757">MSSWIPSLFNPFSDDEEDDDPMTSSSNQTIPKSPSSGAKEDLSTVFRGFAAFLAPPQQTTETITGMKNDLAEIQGSFRSGLSLISSKLTSNLLQFQTELENGEAEEEEEEDDDDDDDDESAVGIDEEAVDFVSKVSGRPELWTDFPLPLCDDFDLSDYQREHAANIDHLVPEFVTLRLKICSQISEGKFWLIYFILLLPRLNEQDSKLLSTPQARLYLIGWWRGLGVDGVTRLDALEVIEARATLLNKLQNKTGGAKETSENPESSESTSQHEDLSAQTVNATKQRDIVNESESGLHSKEEDVSFSDLEDDDDENGLSDKLRVSNSEKIAQGHDWVELDESFSSEGGKEKVDQSASASKDKESESEESNDWLTVDDTDFDNLAAV</sequence>
<feature type="compositionally biased region" description="Acidic residues" evidence="1">
    <location>
        <begin position="303"/>
        <end position="316"/>
    </location>
</feature>
<accession>A0AAV6WQC9</accession>
<dbReference type="AlphaFoldDB" id="A0AAV6WQC9"/>
<dbReference type="PANTHER" id="PTHR31923:SF9">
    <property type="entry name" value="BSD DOMAIN-CONTAINING PROTEIN"/>
    <property type="match status" value="1"/>
</dbReference>
<name>A0AAV6WQC9_9LAMI</name>
<dbReference type="InterPro" id="IPR005607">
    <property type="entry name" value="BSD_dom"/>
</dbReference>
<proteinExistence type="predicted"/>
<dbReference type="SMART" id="SM00751">
    <property type="entry name" value="BSD"/>
    <property type="match status" value="1"/>
</dbReference>
<dbReference type="InterPro" id="IPR035925">
    <property type="entry name" value="BSD_dom_sf"/>
</dbReference>